<comment type="caution">
    <text evidence="1">The sequence shown here is derived from an EMBL/GenBank/DDBJ whole genome shotgun (WGS) entry which is preliminary data.</text>
</comment>
<organism evidence="1 2">
    <name type="scientific">Streptomyces boluensis</name>
    <dbReference type="NCBI Taxonomy" id="1775135"/>
    <lineage>
        <taxon>Bacteria</taxon>
        <taxon>Bacillati</taxon>
        <taxon>Actinomycetota</taxon>
        <taxon>Actinomycetes</taxon>
        <taxon>Kitasatosporales</taxon>
        <taxon>Streptomycetaceae</taxon>
        <taxon>Streptomyces</taxon>
    </lineage>
</organism>
<gene>
    <name evidence="1" type="ORF">GUY60_00930</name>
</gene>
<dbReference type="AlphaFoldDB" id="A0A964UKZ3"/>
<dbReference type="RefSeq" id="WP_161692897.1">
    <property type="nucleotide sequence ID" value="NZ_JAAAHS010000003.1"/>
</dbReference>
<keyword evidence="2" id="KW-1185">Reference proteome</keyword>
<accession>A0A964UKZ3</accession>
<dbReference type="OrthoDB" id="9799036at2"/>
<evidence type="ECO:0008006" key="3">
    <source>
        <dbReference type="Google" id="ProtNLM"/>
    </source>
</evidence>
<dbReference type="Proteomes" id="UP000598297">
    <property type="component" value="Unassembled WGS sequence"/>
</dbReference>
<dbReference type="Pfam" id="PF13279">
    <property type="entry name" value="4HBT_2"/>
    <property type="match status" value="1"/>
</dbReference>
<dbReference type="EMBL" id="JAAAHS010000003">
    <property type="protein sequence ID" value="NBE50015.1"/>
    <property type="molecule type" value="Genomic_DNA"/>
</dbReference>
<protein>
    <recommendedName>
        <fullName evidence="3">Acyl-CoA thioesterase</fullName>
    </recommendedName>
</protein>
<dbReference type="CDD" id="cd00586">
    <property type="entry name" value="4HBT"/>
    <property type="match status" value="1"/>
</dbReference>
<dbReference type="InterPro" id="IPR029069">
    <property type="entry name" value="HotDog_dom_sf"/>
</dbReference>
<evidence type="ECO:0000313" key="1">
    <source>
        <dbReference type="EMBL" id="NBE50015.1"/>
    </source>
</evidence>
<name>A0A964UKZ3_9ACTN</name>
<sequence>MPIPGSATERHDGAVSGSEVWRSEFRLRFSDLDGLGHLTASAYLALFEETRAAWMLGTLDVAYPTYVVATQHIEYLHEVTPEHGAVSVDLALSEIRTTSFRVVEHLRTAASLSARSTATLVMWDMDRRRPRPITANERAVFAAYLAEPTGPKD</sequence>
<reference evidence="1" key="1">
    <citation type="submission" date="2020-01" db="EMBL/GenBank/DDBJ databases">
        <title>Whole-genome analyses of novel actinobacteria.</title>
        <authorList>
            <person name="Sahin N."/>
        </authorList>
    </citation>
    <scope>NUCLEOTIDE SEQUENCE</scope>
    <source>
        <strain evidence="1">YC537</strain>
    </source>
</reference>
<evidence type="ECO:0000313" key="2">
    <source>
        <dbReference type="Proteomes" id="UP000598297"/>
    </source>
</evidence>
<dbReference type="SUPFAM" id="SSF54637">
    <property type="entry name" value="Thioesterase/thiol ester dehydrase-isomerase"/>
    <property type="match status" value="1"/>
</dbReference>
<proteinExistence type="predicted"/>
<dbReference type="Gene3D" id="3.10.129.10">
    <property type="entry name" value="Hotdog Thioesterase"/>
    <property type="match status" value="1"/>
</dbReference>